<dbReference type="OrthoDB" id="8778044at2"/>
<name>A0A1G6PIW0_9BACI</name>
<protein>
    <submittedName>
        <fullName evidence="2">Uncharacterized protein</fullName>
    </submittedName>
</protein>
<evidence type="ECO:0000313" key="3">
    <source>
        <dbReference type="Proteomes" id="UP000198666"/>
    </source>
</evidence>
<gene>
    <name evidence="2" type="ORF">SAMN05421663_104151</name>
</gene>
<evidence type="ECO:0000313" key="2">
    <source>
        <dbReference type="EMBL" id="SDC80182.1"/>
    </source>
</evidence>
<dbReference type="STRING" id="361279.SAMN05421663_104151"/>
<keyword evidence="1" id="KW-0812">Transmembrane</keyword>
<organism evidence="2 3">
    <name type="scientific">Terribacillus halophilus</name>
    <dbReference type="NCBI Taxonomy" id="361279"/>
    <lineage>
        <taxon>Bacteria</taxon>
        <taxon>Bacillati</taxon>
        <taxon>Bacillota</taxon>
        <taxon>Bacilli</taxon>
        <taxon>Bacillales</taxon>
        <taxon>Bacillaceae</taxon>
        <taxon>Terribacillus</taxon>
    </lineage>
</organism>
<accession>A0A1G6PIW0</accession>
<proteinExistence type="predicted"/>
<keyword evidence="1" id="KW-0472">Membrane</keyword>
<dbReference type="AlphaFoldDB" id="A0A1G6PIW0"/>
<dbReference type="EMBL" id="FMZB01000004">
    <property type="protein sequence ID" value="SDC80182.1"/>
    <property type="molecule type" value="Genomic_DNA"/>
</dbReference>
<keyword evidence="1" id="KW-1133">Transmembrane helix</keyword>
<evidence type="ECO:0000256" key="1">
    <source>
        <dbReference type="SAM" id="Phobius"/>
    </source>
</evidence>
<feature type="transmembrane region" description="Helical" evidence="1">
    <location>
        <begin position="9"/>
        <end position="27"/>
    </location>
</feature>
<sequence>MFIVKKRKIIVIIGGILLIAGILVYVFQPYFYVKHDNNLEVSLNEKIKEAHSNSISLGDLITYNWKRAYFFHPYSDEADMKKKLGVKFHDPVDMSLRDDIELLVVVKEDGSFEYAKVKLDYGMASAKDNFLTPENDAIEITHP</sequence>
<dbReference type="RefSeq" id="WP_093726948.1">
    <property type="nucleotide sequence ID" value="NZ_FMZB01000004.1"/>
</dbReference>
<reference evidence="3" key="1">
    <citation type="submission" date="2016-10" db="EMBL/GenBank/DDBJ databases">
        <authorList>
            <person name="Varghese N."/>
            <person name="Submissions S."/>
        </authorList>
    </citation>
    <scope>NUCLEOTIDE SEQUENCE [LARGE SCALE GENOMIC DNA]</scope>
    <source>
        <strain evidence="3">DSM 21620</strain>
    </source>
</reference>
<dbReference type="Proteomes" id="UP000198666">
    <property type="component" value="Unassembled WGS sequence"/>
</dbReference>
<keyword evidence="3" id="KW-1185">Reference proteome</keyword>